<keyword evidence="1" id="KW-0547">Nucleotide-binding</keyword>
<reference evidence="4" key="1">
    <citation type="submission" date="2014-09" db="EMBL/GenBank/DDBJ databases">
        <authorList>
            <person name="Magalhaes I.L.F."/>
            <person name="Oliveira U."/>
            <person name="Santos F.R."/>
            <person name="Vidigal T.H.D.A."/>
            <person name="Brescovit A.D."/>
            <person name="Santos A.J."/>
        </authorList>
    </citation>
    <scope>NUCLEOTIDE SEQUENCE</scope>
    <source>
        <tissue evidence="4">Shoot tissue taken approximately 20 cm above the soil surface</tissue>
    </source>
</reference>
<protein>
    <recommendedName>
        <fullName evidence="3">Helicase ATP-binding domain-containing protein</fullName>
    </recommendedName>
</protein>
<feature type="domain" description="Helicase ATP-binding" evidence="3">
    <location>
        <begin position="1"/>
        <end position="75"/>
    </location>
</feature>
<keyword evidence="2" id="KW-0067">ATP-binding</keyword>
<organism evidence="4">
    <name type="scientific">Arundo donax</name>
    <name type="common">Giant reed</name>
    <name type="synonym">Donax arundinaceus</name>
    <dbReference type="NCBI Taxonomy" id="35708"/>
    <lineage>
        <taxon>Eukaryota</taxon>
        <taxon>Viridiplantae</taxon>
        <taxon>Streptophyta</taxon>
        <taxon>Embryophyta</taxon>
        <taxon>Tracheophyta</taxon>
        <taxon>Spermatophyta</taxon>
        <taxon>Magnoliopsida</taxon>
        <taxon>Liliopsida</taxon>
        <taxon>Poales</taxon>
        <taxon>Poaceae</taxon>
        <taxon>PACMAD clade</taxon>
        <taxon>Arundinoideae</taxon>
        <taxon>Arundineae</taxon>
        <taxon>Arundo</taxon>
    </lineage>
</organism>
<dbReference type="PROSITE" id="PS51192">
    <property type="entry name" value="HELICASE_ATP_BIND_1"/>
    <property type="match status" value="1"/>
</dbReference>
<dbReference type="GO" id="GO:0003678">
    <property type="term" value="F:DNA helicase activity"/>
    <property type="evidence" value="ECO:0007669"/>
    <property type="project" value="InterPro"/>
</dbReference>
<dbReference type="PANTHER" id="PTHR47157:SF1">
    <property type="entry name" value="CHROMODOMAIN-HELICASE-DNA-BINDING PROTEIN 1-LIKE"/>
    <property type="match status" value="1"/>
</dbReference>
<dbReference type="InterPro" id="IPR000330">
    <property type="entry name" value="SNF2_N"/>
</dbReference>
<evidence type="ECO:0000256" key="2">
    <source>
        <dbReference type="ARBA" id="ARBA00022840"/>
    </source>
</evidence>
<accession>A0A0A9C7C7</accession>
<dbReference type="InterPro" id="IPR014001">
    <property type="entry name" value="Helicase_ATP-bd"/>
</dbReference>
<sequence>MTTYDIALIDQDFLSQIPWHYAVIDEAQRLKNPSSVLYNVFEQRFIMPRRLLLTGTPIQNNLSELWALMHVCLPSIFGKLDEFLSTFKEAGGLLTGAEVKKANRQFKTLKHILRALMLRRTKALLIESGILALPPLTELTVSGSLLQRIFSPLVTFMSSSIY</sequence>
<dbReference type="SUPFAM" id="SSF52540">
    <property type="entry name" value="P-loop containing nucleoside triphosphate hydrolases"/>
    <property type="match status" value="1"/>
</dbReference>
<dbReference type="Gene3D" id="3.40.50.10810">
    <property type="entry name" value="Tandem AAA-ATPase domain"/>
    <property type="match status" value="1"/>
</dbReference>
<dbReference type="InterPro" id="IPR038718">
    <property type="entry name" value="SNF2-like_sf"/>
</dbReference>
<evidence type="ECO:0000259" key="3">
    <source>
        <dbReference type="PROSITE" id="PS51192"/>
    </source>
</evidence>
<dbReference type="InterPro" id="IPR031053">
    <property type="entry name" value="ALC1"/>
</dbReference>
<dbReference type="GO" id="GO:0006281">
    <property type="term" value="P:DNA repair"/>
    <property type="evidence" value="ECO:0007669"/>
    <property type="project" value="InterPro"/>
</dbReference>
<dbReference type="AlphaFoldDB" id="A0A0A9C7C7"/>
<proteinExistence type="predicted"/>
<dbReference type="InterPro" id="IPR027417">
    <property type="entry name" value="P-loop_NTPase"/>
</dbReference>
<reference evidence="4" key="2">
    <citation type="journal article" date="2015" name="Data Brief">
        <title>Shoot transcriptome of the giant reed, Arundo donax.</title>
        <authorList>
            <person name="Barrero R.A."/>
            <person name="Guerrero F.D."/>
            <person name="Moolhuijzen P."/>
            <person name="Goolsby J.A."/>
            <person name="Tidwell J."/>
            <person name="Bellgard S.E."/>
            <person name="Bellgard M.I."/>
        </authorList>
    </citation>
    <scope>NUCLEOTIDE SEQUENCE</scope>
    <source>
        <tissue evidence="4">Shoot tissue taken approximately 20 cm above the soil surface</tissue>
    </source>
</reference>
<name>A0A0A9C7C7_ARUDO</name>
<evidence type="ECO:0000313" key="4">
    <source>
        <dbReference type="EMBL" id="JAD71466.1"/>
    </source>
</evidence>
<evidence type="ECO:0000256" key="1">
    <source>
        <dbReference type="ARBA" id="ARBA00022741"/>
    </source>
</evidence>
<dbReference type="GO" id="GO:0005524">
    <property type="term" value="F:ATP binding"/>
    <property type="evidence" value="ECO:0007669"/>
    <property type="project" value="UniProtKB-KW"/>
</dbReference>
<dbReference type="GO" id="GO:0006338">
    <property type="term" value="P:chromatin remodeling"/>
    <property type="evidence" value="ECO:0007669"/>
    <property type="project" value="InterPro"/>
</dbReference>
<dbReference type="PANTHER" id="PTHR47157">
    <property type="entry name" value="CHROMODOMAIN-HELICASE-DNA-BINDING PROTEIN 1-LIKE"/>
    <property type="match status" value="1"/>
</dbReference>
<dbReference type="EMBL" id="GBRH01226429">
    <property type="protein sequence ID" value="JAD71466.1"/>
    <property type="molecule type" value="Transcribed_RNA"/>
</dbReference>
<dbReference type="Pfam" id="PF00176">
    <property type="entry name" value="SNF2-rel_dom"/>
    <property type="match status" value="1"/>
</dbReference>